<dbReference type="OrthoDB" id="209085at2"/>
<evidence type="ECO:0000256" key="6">
    <source>
        <dbReference type="ARBA" id="ARBA00030025"/>
    </source>
</evidence>
<gene>
    <name evidence="8" type="ORF">SAMN02745152_00929</name>
</gene>
<proteinExistence type="inferred from homology"/>
<evidence type="ECO:0000256" key="2">
    <source>
        <dbReference type="ARBA" id="ARBA00022679"/>
    </source>
</evidence>
<evidence type="ECO:0000256" key="7">
    <source>
        <dbReference type="ARBA" id="ARBA00048472"/>
    </source>
</evidence>
<sequence length="380" mass="44175">MQNKNIMILCKVVDNFGDIGVVYRLAKALSDLDSSLNLTIVCSNLESFASMAKKIEPDKKSQFFDYKNTRWQILDWNQSEDFTFSSKPFPIILECFQCGRPEWLEKILFDKNAKEIFHIFNIEYLTAEEYADDFHLLKCYTRSPNVKKMFFMPGFTKKTAGLLIDSQFLKTLKESKTLPKNKNEFCVTIFSYEREFVQIFNSLNRIQEAQRQKNPDFCVKVLAAAGKSLPFAKKAWEQTGKKLNFVQLPFLTQEEWDKILCTSDFNFVRGEESLARACLSGKPFFWHAYVQDENYQLVKVNALLEKILPFVCGKNLKNELSSLWNEYNTPGAELNESELYDFLQKSAQGELTAYFENFSENLFQNGNLAKNLLNFLETLQ</sequence>
<organism evidence="8 9">
    <name type="scientific">Treponema berlinense</name>
    <dbReference type="NCBI Taxonomy" id="225004"/>
    <lineage>
        <taxon>Bacteria</taxon>
        <taxon>Pseudomonadati</taxon>
        <taxon>Spirochaetota</taxon>
        <taxon>Spirochaetia</taxon>
        <taxon>Spirochaetales</taxon>
        <taxon>Treponemataceae</taxon>
        <taxon>Treponema</taxon>
    </lineage>
</organism>
<dbReference type="Proteomes" id="UP000190395">
    <property type="component" value="Unassembled WGS sequence"/>
</dbReference>
<dbReference type="GeneID" id="303367183"/>
<comment type="function">
    <text evidence="3">Protein-arginine rhamnosyltransferase that catalyzes the transfer of a single rhamnose to elongation factor P (EF-P) on 'Lys-32', a modification required for EF-P-dependent rescue of polyproline stalled ribosomes.</text>
</comment>
<evidence type="ECO:0000256" key="3">
    <source>
        <dbReference type="ARBA" id="ARBA00024303"/>
    </source>
</evidence>
<dbReference type="EMBL" id="FUXC01000004">
    <property type="protein sequence ID" value="SJZ68259.1"/>
    <property type="molecule type" value="Genomic_DNA"/>
</dbReference>
<evidence type="ECO:0000313" key="9">
    <source>
        <dbReference type="Proteomes" id="UP000190395"/>
    </source>
</evidence>
<name>A0A1T4MMF6_9SPIR</name>
<protein>
    <recommendedName>
        <fullName evidence="5">Protein-arginine rhamnosyltransferase</fullName>
    </recommendedName>
    <alternativeName>
        <fullName evidence="6">EF-P arginine rhamnosyltransferase</fullName>
    </alternativeName>
</protein>
<comment type="catalytic activity">
    <reaction evidence="7">
        <text>dTDP-beta-L-rhamnose + L-arginyl-[protein] = N(omega)-(alpha-L-rhamnosyl)-L-arginyl-[protein] + dTDP + H(+)</text>
        <dbReference type="Rhea" id="RHEA:66692"/>
        <dbReference type="Rhea" id="RHEA-COMP:10532"/>
        <dbReference type="Rhea" id="RHEA-COMP:17096"/>
        <dbReference type="ChEBI" id="CHEBI:15378"/>
        <dbReference type="ChEBI" id="CHEBI:29965"/>
        <dbReference type="ChEBI" id="CHEBI:57510"/>
        <dbReference type="ChEBI" id="CHEBI:58369"/>
        <dbReference type="ChEBI" id="CHEBI:167445"/>
    </reaction>
    <physiologicalReaction direction="left-to-right" evidence="7">
        <dbReference type="Rhea" id="RHEA:66693"/>
    </physiologicalReaction>
</comment>
<evidence type="ECO:0000313" key="8">
    <source>
        <dbReference type="EMBL" id="SJZ68259.1"/>
    </source>
</evidence>
<dbReference type="STRING" id="225004.SAMN02745152_00929"/>
<accession>A0A1T4MMF6</accession>
<comment type="similarity">
    <text evidence="4">Belongs to the glycosyltransferase 104 family.</text>
</comment>
<dbReference type="InterPro" id="IPR016633">
    <property type="entry name" value="EarP"/>
</dbReference>
<reference evidence="8 9" key="1">
    <citation type="submission" date="2017-02" db="EMBL/GenBank/DDBJ databases">
        <authorList>
            <person name="Peterson S.W."/>
        </authorList>
    </citation>
    <scope>NUCLEOTIDE SEQUENCE [LARGE SCALE GENOMIC DNA]</scope>
    <source>
        <strain evidence="8 9">ATCC BAA-909</strain>
    </source>
</reference>
<dbReference type="Pfam" id="PF10093">
    <property type="entry name" value="EarP"/>
    <property type="match status" value="1"/>
</dbReference>
<keyword evidence="2" id="KW-0808">Transferase</keyword>
<dbReference type="AlphaFoldDB" id="A0A1T4MMF6"/>
<dbReference type="GO" id="GO:0106361">
    <property type="term" value="F:protein-arginine rhamnosyltransferase activity"/>
    <property type="evidence" value="ECO:0007669"/>
    <property type="project" value="InterPro"/>
</dbReference>
<dbReference type="RefSeq" id="WP_078930678.1">
    <property type="nucleotide sequence ID" value="NZ_FUXC01000004.1"/>
</dbReference>
<keyword evidence="9" id="KW-1185">Reference proteome</keyword>
<keyword evidence="1" id="KW-0328">Glycosyltransferase</keyword>
<evidence type="ECO:0000256" key="1">
    <source>
        <dbReference type="ARBA" id="ARBA00022676"/>
    </source>
</evidence>
<evidence type="ECO:0000256" key="5">
    <source>
        <dbReference type="ARBA" id="ARBA00024416"/>
    </source>
</evidence>
<evidence type="ECO:0000256" key="4">
    <source>
        <dbReference type="ARBA" id="ARBA00024346"/>
    </source>
</evidence>